<dbReference type="InterPro" id="IPR027396">
    <property type="entry name" value="DsrEFH-like"/>
</dbReference>
<keyword evidence="6" id="KW-1185">Reference proteome</keyword>
<protein>
    <submittedName>
        <fullName evidence="5">Sulfurtransferase TusD</fullName>
    </submittedName>
</protein>
<dbReference type="Gene3D" id="3.40.1260.10">
    <property type="entry name" value="DsrEFH-like"/>
    <property type="match status" value="1"/>
</dbReference>
<dbReference type="RefSeq" id="WP_076724051.1">
    <property type="nucleotide sequence ID" value="NZ_JABWTC010000007.1"/>
</dbReference>
<evidence type="ECO:0000313" key="5">
    <source>
        <dbReference type="EMBL" id="ONF44172.1"/>
    </source>
</evidence>
<dbReference type="InterPro" id="IPR003787">
    <property type="entry name" value="Sulphur_relay_DsrE/F-like"/>
</dbReference>
<proteinExistence type="inferred from homology"/>
<dbReference type="SUPFAM" id="SSF75169">
    <property type="entry name" value="DsrEFH-like"/>
    <property type="match status" value="1"/>
</dbReference>
<dbReference type="GO" id="GO:0097163">
    <property type="term" value="F:sulfur carrier activity"/>
    <property type="evidence" value="ECO:0007669"/>
    <property type="project" value="TreeGrafter"/>
</dbReference>
<dbReference type="EMBL" id="MSCW01000005">
    <property type="protein sequence ID" value="ONF44172.1"/>
    <property type="molecule type" value="Genomic_DNA"/>
</dbReference>
<name>A0A1V2DU40_9GAMM</name>
<dbReference type="GO" id="GO:0002143">
    <property type="term" value="P:tRNA wobble position uridine thiolation"/>
    <property type="evidence" value="ECO:0007669"/>
    <property type="project" value="TreeGrafter"/>
</dbReference>
<evidence type="ECO:0000256" key="2">
    <source>
        <dbReference type="ARBA" id="ARBA00007067"/>
    </source>
</evidence>
<dbReference type="InterPro" id="IPR017463">
    <property type="entry name" value="Sulphur_relay_TusD/DsrE"/>
</dbReference>
<comment type="similarity">
    <text evidence="2">Belongs to the DsrE/TusD family.</text>
</comment>
<organism evidence="5 6">
    <name type="scientific">Marinobacter lutaoensis</name>
    <dbReference type="NCBI Taxonomy" id="135739"/>
    <lineage>
        <taxon>Bacteria</taxon>
        <taxon>Pseudomonadati</taxon>
        <taxon>Pseudomonadota</taxon>
        <taxon>Gammaproteobacteria</taxon>
        <taxon>Pseudomonadales</taxon>
        <taxon>Marinobacteraceae</taxon>
        <taxon>Marinobacter</taxon>
    </lineage>
</organism>
<evidence type="ECO:0000256" key="1">
    <source>
        <dbReference type="ARBA" id="ARBA00004496"/>
    </source>
</evidence>
<accession>A0A1V2DU40</accession>
<keyword evidence="4 5" id="KW-0808">Transferase</keyword>
<evidence type="ECO:0000256" key="3">
    <source>
        <dbReference type="ARBA" id="ARBA00022490"/>
    </source>
</evidence>
<dbReference type="Pfam" id="PF02635">
    <property type="entry name" value="DsrE"/>
    <property type="match status" value="1"/>
</dbReference>
<dbReference type="NCBIfam" id="TIGR03012">
    <property type="entry name" value="sulf_tusD_dsrE"/>
    <property type="match status" value="1"/>
</dbReference>
<dbReference type="Proteomes" id="UP000189339">
    <property type="component" value="Unassembled WGS sequence"/>
</dbReference>
<evidence type="ECO:0000313" key="6">
    <source>
        <dbReference type="Proteomes" id="UP000189339"/>
    </source>
</evidence>
<comment type="caution">
    <text evidence="5">The sequence shown here is derived from an EMBL/GenBank/DDBJ whole genome shotgun (WGS) entry which is preliminary data.</text>
</comment>
<dbReference type="STRING" id="135739.BTO32_07780"/>
<comment type="subcellular location">
    <subcellularLocation>
        <location evidence="1">Cytoplasm</location>
    </subcellularLocation>
</comment>
<evidence type="ECO:0000256" key="4">
    <source>
        <dbReference type="ARBA" id="ARBA00022679"/>
    </source>
</evidence>
<dbReference type="NCBIfam" id="NF001237">
    <property type="entry name" value="PRK00207.1"/>
    <property type="match status" value="1"/>
</dbReference>
<sequence length="138" mass="15185">MQEVTPQSYTLVITGAPYASQAPQTALEFARAARASGHRIKRVFLYGDGVQLASALTAPPSDESHWPRVWAEFLTSEGIPGIVCIASALRRGLVDENERKRHELTASNLRPPFIIAGLGEWVEAQRGDSRVLYFHGAR</sequence>
<dbReference type="OrthoDB" id="9787483at2"/>
<dbReference type="AlphaFoldDB" id="A0A1V2DU40"/>
<dbReference type="GO" id="GO:0016783">
    <property type="term" value="F:sulfurtransferase activity"/>
    <property type="evidence" value="ECO:0007669"/>
    <property type="project" value="InterPro"/>
</dbReference>
<gene>
    <name evidence="5" type="ORF">BTO32_07780</name>
</gene>
<reference evidence="5 6" key="1">
    <citation type="submission" date="2016-12" db="EMBL/GenBank/DDBJ databases">
        <title>Marinobacter lutaoensis whole genome sequencing.</title>
        <authorList>
            <person name="Verma A."/>
            <person name="Krishnamurthi S."/>
        </authorList>
    </citation>
    <scope>NUCLEOTIDE SEQUENCE [LARGE SCALE GENOMIC DNA]</scope>
    <source>
        <strain evidence="5 6">T5054</strain>
    </source>
</reference>
<dbReference type="PANTHER" id="PTHR34874:SF3">
    <property type="entry name" value="SULFURTRANSFERASE TUSD"/>
    <property type="match status" value="1"/>
</dbReference>
<dbReference type="PANTHER" id="PTHR34874">
    <property type="entry name" value="PROTEIN YCHN"/>
    <property type="match status" value="1"/>
</dbReference>
<dbReference type="GO" id="GO:1990228">
    <property type="term" value="C:sulfurtransferase complex"/>
    <property type="evidence" value="ECO:0007669"/>
    <property type="project" value="TreeGrafter"/>
</dbReference>
<keyword evidence="3" id="KW-0963">Cytoplasm</keyword>